<sequence length="238" mass="25506">MQVAISLTSDHPQGEGHGACGVGVTPHRHRSRSLLPTHPQLSSSISTPEPLVPPKYLQVTVAADAAPSLPYSPRSQHEGPTAPHSSWISCKSTVWTPSLASDAFSTWPGVAGLDAWLIRILPGRRGYPSSIRDRCFEHFGTVFSFGCPLVLACTDVLWRPKPDDRLASPFDAAVFPGPRLLHGDVRADRCQSSTRQEMLAVVALIDVGQNHFSTIAKPPRPVAAKADGEAPQGSTPSQ</sequence>
<feature type="region of interest" description="Disordered" evidence="1">
    <location>
        <begin position="216"/>
        <end position="238"/>
    </location>
</feature>
<comment type="caution">
    <text evidence="2">The sequence shown here is derived from an EMBL/GenBank/DDBJ whole genome shotgun (WGS) entry which is preliminary data.</text>
</comment>
<feature type="region of interest" description="Disordered" evidence="1">
    <location>
        <begin position="25"/>
        <end position="47"/>
    </location>
</feature>
<gene>
    <name evidence="2" type="ORF">IWX46DRAFT_45465</name>
</gene>
<keyword evidence="3" id="KW-1185">Reference proteome</keyword>
<protein>
    <submittedName>
        <fullName evidence="2">Uncharacterized protein</fullName>
    </submittedName>
</protein>
<evidence type="ECO:0000313" key="3">
    <source>
        <dbReference type="Proteomes" id="UP001365128"/>
    </source>
</evidence>
<evidence type="ECO:0000256" key="1">
    <source>
        <dbReference type="SAM" id="MobiDB-lite"/>
    </source>
</evidence>
<dbReference type="EMBL" id="JBBPDW010000011">
    <property type="protein sequence ID" value="KAK7548116.1"/>
    <property type="molecule type" value="Genomic_DNA"/>
</dbReference>
<dbReference type="Proteomes" id="UP001365128">
    <property type="component" value="Unassembled WGS sequence"/>
</dbReference>
<proteinExistence type="predicted"/>
<reference evidence="2 3" key="1">
    <citation type="submission" date="2024-04" db="EMBL/GenBank/DDBJ databases">
        <title>Phyllosticta paracitricarpa is synonymous to the EU quarantine fungus P. citricarpa based on phylogenomic analyses.</title>
        <authorList>
            <consortium name="Lawrence Berkeley National Laboratory"/>
            <person name="Van Ingen-Buijs V.A."/>
            <person name="Van Westerhoven A.C."/>
            <person name="Haridas S."/>
            <person name="Skiadas P."/>
            <person name="Martin F."/>
            <person name="Groenewald J.Z."/>
            <person name="Crous P.W."/>
            <person name="Seidl M.F."/>
        </authorList>
    </citation>
    <scope>NUCLEOTIDE SEQUENCE [LARGE SCALE GENOMIC DNA]</scope>
    <source>
        <strain evidence="2 3">CBS 122670</strain>
    </source>
</reference>
<organism evidence="2 3">
    <name type="scientific">Phyllosticta citricarpa</name>
    <dbReference type="NCBI Taxonomy" id="55181"/>
    <lineage>
        <taxon>Eukaryota</taxon>
        <taxon>Fungi</taxon>
        <taxon>Dikarya</taxon>
        <taxon>Ascomycota</taxon>
        <taxon>Pezizomycotina</taxon>
        <taxon>Dothideomycetes</taxon>
        <taxon>Dothideomycetes incertae sedis</taxon>
        <taxon>Botryosphaeriales</taxon>
        <taxon>Phyllostictaceae</taxon>
        <taxon>Phyllosticta</taxon>
    </lineage>
</organism>
<evidence type="ECO:0000313" key="2">
    <source>
        <dbReference type="EMBL" id="KAK7548116.1"/>
    </source>
</evidence>
<accession>A0ABR1MFM4</accession>
<name>A0ABR1MFM4_9PEZI</name>